<dbReference type="Gene3D" id="3.40.50.150">
    <property type="entry name" value="Vaccinia Virus protein VP39"/>
    <property type="match status" value="1"/>
</dbReference>
<feature type="domain" description="Methyltransferase type 11" evidence="1">
    <location>
        <begin position="40"/>
        <end position="144"/>
    </location>
</feature>
<dbReference type="GO" id="GO:0032259">
    <property type="term" value="P:methylation"/>
    <property type="evidence" value="ECO:0007669"/>
    <property type="project" value="UniProtKB-KW"/>
</dbReference>
<dbReference type="GO" id="GO:0008757">
    <property type="term" value="F:S-adenosylmethionine-dependent methyltransferase activity"/>
    <property type="evidence" value="ECO:0007669"/>
    <property type="project" value="InterPro"/>
</dbReference>
<keyword evidence="2" id="KW-0489">Methyltransferase</keyword>
<evidence type="ECO:0000259" key="1">
    <source>
        <dbReference type="Pfam" id="PF08241"/>
    </source>
</evidence>
<dbReference type="InterPro" id="IPR013216">
    <property type="entry name" value="Methyltransf_11"/>
</dbReference>
<comment type="caution">
    <text evidence="2">The sequence shown here is derived from an EMBL/GenBank/DDBJ whole genome shotgun (WGS) entry which is preliminary data.</text>
</comment>
<keyword evidence="3" id="KW-1185">Reference proteome</keyword>
<name>A0A226DRM4_FOLCA</name>
<proteinExistence type="predicted"/>
<evidence type="ECO:0000313" key="2">
    <source>
        <dbReference type="EMBL" id="OXA47484.1"/>
    </source>
</evidence>
<dbReference type="InterPro" id="IPR029063">
    <property type="entry name" value="SAM-dependent_MTases_sf"/>
</dbReference>
<dbReference type="PANTHER" id="PTHR43861">
    <property type="entry name" value="TRANS-ACONITATE 2-METHYLTRANSFERASE-RELATED"/>
    <property type="match status" value="1"/>
</dbReference>
<dbReference type="STRING" id="158441.A0A226DRM4"/>
<dbReference type="PANTHER" id="PTHR43861:SF1">
    <property type="entry name" value="TRANS-ACONITATE 2-METHYLTRANSFERASE"/>
    <property type="match status" value="1"/>
</dbReference>
<gene>
    <name evidence="2" type="ORF">Fcan01_17625</name>
</gene>
<dbReference type="OrthoDB" id="66144at2759"/>
<sequence length="272" mass="31352">MDKVTLEDYDKRNSMRFEEGKQLIGQIISDFPTGIFPIILDVGCGSGNLSRAMARLIPHDTIFGIDSDLGLVTLSENKNSTPETISYVSQDISQPWDQLAPELTRLAGHVDLILSNITLHWVTDIATACKNFEHLLKPGGVFYFNILGIKTIPISPKLQCLPQKRIVSQITEMVSILYRNELEVRRSELFQNRWLYSGEELYSLIPIMYKMCYNLINESEFLKFDEIEQEKVREEIRNGVHAAYVFDLENVEENYVVASGEQFWFRYDSFTM</sequence>
<organism evidence="2 3">
    <name type="scientific">Folsomia candida</name>
    <name type="common">Springtail</name>
    <dbReference type="NCBI Taxonomy" id="158441"/>
    <lineage>
        <taxon>Eukaryota</taxon>
        <taxon>Metazoa</taxon>
        <taxon>Ecdysozoa</taxon>
        <taxon>Arthropoda</taxon>
        <taxon>Hexapoda</taxon>
        <taxon>Collembola</taxon>
        <taxon>Entomobryomorpha</taxon>
        <taxon>Isotomoidea</taxon>
        <taxon>Isotomidae</taxon>
        <taxon>Proisotominae</taxon>
        <taxon>Folsomia</taxon>
    </lineage>
</organism>
<evidence type="ECO:0000313" key="3">
    <source>
        <dbReference type="Proteomes" id="UP000198287"/>
    </source>
</evidence>
<dbReference type="EMBL" id="LNIX01000013">
    <property type="protein sequence ID" value="OXA47484.1"/>
    <property type="molecule type" value="Genomic_DNA"/>
</dbReference>
<reference evidence="2 3" key="1">
    <citation type="submission" date="2015-12" db="EMBL/GenBank/DDBJ databases">
        <title>The genome of Folsomia candida.</title>
        <authorList>
            <person name="Faddeeva A."/>
            <person name="Derks M.F."/>
            <person name="Anvar Y."/>
            <person name="Smit S."/>
            <person name="Van Straalen N."/>
            <person name="Roelofs D."/>
        </authorList>
    </citation>
    <scope>NUCLEOTIDE SEQUENCE [LARGE SCALE GENOMIC DNA]</scope>
    <source>
        <strain evidence="2 3">VU population</strain>
        <tissue evidence="2">Whole body</tissue>
    </source>
</reference>
<protein>
    <submittedName>
        <fullName evidence="2">Malonyl-[acyl-carrier protein] O-methyltransferase</fullName>
    </submittedName>
</protein>
<dbReference type="Proteomes" id="UP000198287">
    <property type="component" value="Unassembled WGS sequence"/>
</dbReference>
<accession>A0A226DRM4</accession>
<dbReference type="Pfam" id="PF08241">
    <property type="entry name" value="Methyltransf_11"/>
    <property type="match status" value="1"/>
</dbReference>
<dbReference type="AlphaFoldDB" id="A0A226DRM4"/>
<dbReference type="SUPFAM" id="SSF53335">
    <property type="entry name" value="S-adenosyl-L-methionine-dependent methyltransferases"/>
    <property type="match status" value="1"/>
</dbReference>
<dbReference type="CDD" id="cd02440">
    <property type="entry name" value="AdoMet_MTases"/>
    <property type="match status" value="1"/>
</dbReference>
<keyword evidence="2" id="KW-0808">Transferase</keyword>